<evidence type="ECO:0000259" key="2">
    <source>
        <dbReference type="Pfam" id="PF07853"/>
    </source>
</evidence>
<evidence type="ECO:0000256" key="1">
    <source>
        <dbReference type="SAM" id="Phobius"/>
    </source>
</evidence>
<dbReference type="PANTHER" id="PTHR37810">
    <property type="entry name" value="IMMUNITY PROTEIN SDPI"/>
    <property type="match status" value="1"/>
</dbReference>
<reference evidence="5" key="1">
    <citation type="journal article" date="2019" name="Int. J. Syst. Evol. Microbiol.">
        <title>The Global Catalogue of Microorganisms (GCM) 10K type strain sequencing project: providing services to taxonomists for standard genome sequencing and annotation.</title>
        <authorList>
            <consortium name="The Broad Institute Genomics Platform"/>
            <consortium name="The Broad Institute Genome Sequencing Center for Infectious Disease"/>
            <person name="Wu L."/>
            <person name="Ma J."/>
        </authorList>
    </citation>
    <scope>NUCLEOTIDE SEQUENCE [LARGE SCALE GENOMIC DNA]</scope>
    <source>
        <strain evidence="5">TISTR 2466</strain>
    </source>
</reference>
<feature type="transmembrane region" description="Helical" evidence="1">
    <location>
        <begin position="54"/>
        <end position="75"/>
    </location>
</feature>
<feature type="transmembrane region" description="Helical" evidence="1">
    <location>
        <begin position="142"/>
        <end position="164"/>
    </location>
</feature>
<dbReference type="Pfam" id="PF19124">
    <property type="entry name" value="DUF5808"/>
    <property type="match status" value="1"/>
</dbReference>
<dbReference type="EMBL" id="JBHUMQ010000012">
    <property type="protein sequence ID" value="MFD2692922.1"/>
    <property type="molecule type" value="Genomic_DNA"/>
</dbReference>
<proteinExistence type="predicted"/>
<dbReference type="Proteomes" id="UP001597399">
    <property type="component" value="Unassembled WGS sequence"/>
</dbReference>
<comment type="caution">
    <text evidence="4">The sequence shown here is derived from an EMBL/GenBank/DDBJ whole genome shotgun (WGS) entry which is preliminary data.</text>
</comment>
<keyword evidence="1" id="KW-0812">Transmembrane</keyword>
<feature type="transmembrane region" description="Helical" evidence="1">
    <location>
        <begin position="231"/>
        <end position="252"/>
    </location>
</feature>
<organism evidence="4 5">
    <name type="scientific">Sporolactobacillus shoreicorticis</name>
    <dbReference type="NCBI Taxonomy" id="1923877"/>
    <lineage>
        <taxon>Bacteria</taxon>
        <taxon>Bacillati</taxon>
        <taxon>Bacillota</taxon>
        <taxon>Bacilli</taxon>
        <taxon>Bacillales</taxon>
        <taxon>Sporolactobacillaceae</taxon>
        <taxon>Sporolactobacillus</taxon>
    </lineage>
</organism>
<dbReference type="PANTHER" id="PTHR37810:SF9">
    <property type="entry name" value="MEMBRANE PROTEIN"/>
    <property type="match status" value="1"/>
</dbReference>
<evidence type="ECO:0000313" key="5">
    <source>
        <dbReference type="Proteomes" id="UP001597399"/>
    </source>
</evidence>
<gene>
    <name evidence="4" type="ORF">ACFSUE_04645</name>
</gene>
<dbReference type="Pfam" id="PF07853">
    <property type="entry name" value="DUF1648"/>
    <property type="match status" value="1"/>
</dbReference>
<feature type="transmembrane region" description="Helical" evidence="1">
    <location>
        <begin position="81"/>
        <end position="103"/>
    </location>
</feature>
<name>A0ABW5S023_9BACL</name>
<evidence type="ECO:0000259" key="3">
    <source>
        <dbReference type="Pfam" id="PF19124"/>
    </source>
</evidence>
<dbReference type="RefSeq" id="WP_253063571.1">
    <property type="nucleotide sequence ID" value="NZ_JAMXWM010000022.1"/>
</dbReference>
<keyword evidence="5" id="KW-1185">Reference proteome</keyword>
<evidence type="ECO:0000313" key="4">
    <source>
        <dbReference type="EMBL" id="MFD2692922.1"/>
    </source>
</evidence>
<keyword evidence="1" id="KW-1133">Transmembrane helix</keyword>
<dbReference type="InterPro" id="IPR012867">
    <property type="entry name" value="DUF1648"/>
</dbReference>
<feature type="domain" description="DUF1648" evidence="2">
    <location>
        <begin position="150"/>
        <end position="193"/>
    </location>
</feature>
<feature type="transmembrane region" description="Helical" evidence="1">
    <location>
        <begin position="326"/>
        <end position="345"/>
    </location>
</feature>
<accession>A0ABW5S023</accession>
<dbReference type="InterPro" id="IPR043831">
    <property type="entry name" value="DUF5808"/>
</dbReference>
<feature type="transmembrane region" description="Helical" evidence="1">
    <location>
        <begin position="258"/>
        <end position="277"/>
    </location>
</feature>
<sequence length="347" mass="39179">MSDTSLTLYGTYLIVAGLLIIQPWFSRKNVLFGVIFASHSIWDHVQAASIRHRYLLSAGGTALAFFVILLLLPFFLTDGKWSLGFNVVMLALIVIDSFFYILANRQTRKLKQSMGANGQLTTQKIVVDLGKSDRETVLSLKWLFLLIPVFVATLAVVWFGYPYIADSIPTHFGISGPDRWAVKSWHVVLSPVVSELLLGVLILFTRRAPASVKGNPNAAPGYAQYRKMMNILLIVFCLLSEILFFLMVLSFITPIRPLWFSILFVVDLGFLIMMILLHARFVRSKHASGPILDDDGKWIWGIFYFNRYDPSIFVEKRVGIGFTVNMARPIAWIVLIGIIIIAIVFSR</sequence>
<protein>
    <submittedName>
        <fullName evidence="4">DUF5808 domain-containing protein</fullName>
    </submittedName>
</protein>
<feature type="transmembrane region" description="Helical" evidence="1">
    <location>
        <begin position="184"/>
        <end position="204"/>
    </location>
</feature>
<feature type="transmembrane region" description="Helical" evidence="1">
    <location>
        <begin position="6"/>
        <end position="25"/>
    </location>
</feature>
<keyword evidence="1" id="KW-0472">Membrane</keyword>
<feature type="domain" description="DUF5808" evidence="3">
    <location>
        <begin position="309"/>
        <end position="332"/>
    </location>
</feature>